<feature type="region of interest" description="Disordered" evidence="3">
    <location>
        <begin position="340"/>
        <end position="370"/>
    </location>
</feature>
<dbReference type="Pfam" id="PF01965">
    <property type="entry name" value="DJ-1_PfpI"/>
    <property type="match status" value="1"/>
</dbReference>
<dbReference type="AlphaFoldDB" id="A0A967EWU3"/>
<accession>A0A967EWU3</accession>
<dbReference type="CDD" id="cd03136">
    <property type="entry name" value="GATase1_AraC_ArgR_like"/>
    <property type="match status" value="1"/>
</dbReference>
<dbReference type="SMART" id="SM00342">
    <property type="entry name" value="HTH_ARAC"/>
    <property type="match status" value="1"/>
</dbReference>
<dbReference type="InterPro" id="IPR029062">
    <property type="entry name" value="Class_I_gatase-like"/>
</dbReference>
<name>A0A967EWU3_9PROT</name>
<organism evidence="6 7">
    <name type="scientific">Pelagibius litoralis</name>
    <dbReference type="NCBI Taxonomy" id="374515"/>
    <lineage>
        <taxon>Bacteria</taxon>
        <taxon>Pseudomonadati</taxon>
        <taxon>Pseudomonadota</taxon>
        <taxon>Alphaproteobacteria</taxon>
        <taxon>Rhodospirillales</taxon>
        <taxon>Rhodovibrionaceae</taxon>
        <taxon>Pelagibius</taxon>
    </lineage>
</organism>
<keyword evidence="1" id="KW-0805">Transcription regulation</keyword>
<dbReference type="InterPro" id="IPR018060">
    <property type="entry name" value="HTH_AraC"/>
</dbReference>
<evidence type="ECO:0000256" key="4">
    <source>
        <dbReference type="SAM" id="Phobius"/>
    </source>
</evidence>
<feature type="compositionally biased region" description="Polar residues" evidence="3">
    <location>
        <begin position="358"/>
        <end position="370"/>
    </location>
</feature>
<feature type="compositionally biased region" description="Basic and acidic residues" evidence="3">
    <location>
        <begin position="340"/>
        <end position="351"/>
    </location>
</feature>
<feature type="transmembrane region" description="Helical" evidence="4">
    <location>
        <begin position="304"/>
        <end position="327"/>
    </location>
</feature>
<dbReference type="PANTHER" id="PTHR43130">
    <property type="entry name" value="ARAC-FAMILY TRANSCRIPTIONAL REGULATOR"/>
    <property type="match status" value="1"/>
</dbReference>
<dbReference type="PANTHER" id="PTHR43130:SF3">
    <property type="entry name" value="HTH-TYPE TRANSCRIPTIONAL REGULATOR RV1931C"/>
    <property type="match status" value="1"/>
</dbReference>
<keyword evidence="4" id="KW-0472">Membrane</keyword>
<keyword evidence="2" id="KW-0804">Transcription</keyword>
<dbReference type="PROSITE" id="PS01124">
    <property type="entry name" value="HTH_ARAC_FAMILY_2"/>
    <property type="match status" value="1"/>
</dbReference>
<dbReference type="InterPro" id="IPR009057">
    <property type="entry name" value="Homeodomain-like_sf"/>
</dbReference>
<dbReference type="Gene3D" id="1.10.10.60">
    <property type="entry name" value="Homeodomain-like"/>
    <property type="match status" value="2"/>
</dbReference>
<sequence length="370" mass="41186">MFARSFGAPPPGLDCRQQPLKDGIQVSGTQDHEAQQTFAFLLLPDFAMLCFSAAIEPLRVANRFAGRRLYDWQIVTLDGQPASSSGGTGVLADCALPDCERPDYFLVVAGMNAQRFTDPQTIGALRRLDRSGCRVGALSTGSYLLARAGLLNGHRCTVHWENLDGFREDFPDLEVTGELFEADGPRLTSSGGTASLDMMLSLIAKDHGRDLATQVAEQFIHERIRETHDHQRMSLQGRLGVSHPKLLQVIAMMEANLEEPLPRAELARQAGLSNRQLERLFRKYLGRSPTRYYLELRLHRARALLLQTAMSILNVALACGFVSASHFSKCYREFFNKMPRQERQGEEHQTPRADTAAAQDSQGSSIGQRR</sequence>
<keyword evidence="4" id="KW-0812">Transmembrane</keyword>
<comment type="caution">
    <text evidence="6">The sequence shown here is derived from an EMBL/GenBank/DDBJ whole genome shotgun (WGS) entry which is preliminary data.</text>
</comment>
<dbReference type="InterPro" id="IPR002818">
    <property type="entry name" value="DJ-1/PfpI"/>
</dbReference>
<protein>
    <submittedName>
        <fullName evidence="6">GlxA family transcriptional regulator</fullName>
    </submittedName>
</protein>
<gene>
    <name evidence="6" type="ORF">HBA54_07265</name>
</gene>
<dbReference type="GO" id="GO:0003700">
    <property type="term" value="F:DNA-binding transcription factor activity"/>
    <property type="evidence" value="ECO:0007669"/>
    <property type="project" value="InterPro"/>
</dbReference>
<evidence type="ECO:0000256" key="3">
    <source>
        <dbReference type="SAM" id="MobiDB-lite"/>
    </source>
</evidence>
<dbReference type="GO" id="GO:0043565">
    <property type="term" value="F:sequence-specific DNA binding"/>
    <property type="evidence" value="ECO:0007669"/>
    <property type="project" value="InterPro"/>
</dbReference>
<dbReference type="SUPFAM" id="SSF52317">
    <property type="entry name" value="Class I glutamine amidotransferase-like"/>
    <property type="match status" value="1"/>
</dbReference>
<dbReference type="Proteomes" id="UP000761264">
    <property type="component" value="Unassembled WGS sequence"/>
</dbReference>
<evidence type="ECO:0000259" key="5">
    <source>
        <dbReference type="PROSITE" id="PS01124"/>
    </source>
</evidence>
<dbReference type="InterPro" id="IPR052158">
    <property type="entry name" value="INH-QAR"/>
</dbReference>
<feature type="domain" description="HTH araC/xylS-type" evidence="5">
    <location>
        <begin position="247"/>
        <end position="345"/>
    </location>
</feature>
<keyword evidence="4" id="KW-1133">Transmembrane helix</keyword>
<evidence type="ECO:0000256" key="1">
    <source>
        <dbReference type="ARBA" id="ARBA00023015"/>
    </source>
</evidence>
<dbReference type="SUPFAM" id="SSF46689">
    <property type="entry name" value="Homeodomain-like"/>
    <property type="match status" value="2"/>
</dbReference>
<dbReference type="EMBL" id="JAAQPH010000004">
    <property type="protein sequence ID" value="NIA68388.1"/>
    <property type="molecule type" value="Genomic_DNA"/>
</dbReference>
<evidence type="ECO:0000313" key="7">
    <source>
        <dbReference type="Proteomes" id="UP000761264"/>
    </source>
</evidence>
<dbReference type="Pfam" id="PF12833">
    <property type="entry name" value="HTH_18"/>
    <property type="match status" value="1"/>
</dbReference>
<reference evidence="6" key="1">
    <citation type="submission" date="2020-03" db="EMBL/GenBank/DDBJ databases">
        <title>Genome of Pelagibius litoralis DSM 21314T.</title>
        <authorList>
            <person name="Wang G."/>
        </authorList>
    </citation>
    <scope>NUCLEOTIDE SEQUENCE</scope>
    <source>
        <strain evidence="6">DSM 21314</strain>
    </source>
</reference>
<keyword evidence="7" id="KW-1185">Reference proteome</keyword>
<evidence type="ECO:0000313" key="6">
    <source>
        <dbReference type="EMBL" id="NIA68388.1"/>
    </source>
</evidence>
<proteinExistence type="predicted"/>
<dbReference type="Gene3D" id="3.40.50.880">
    <property type="match status" value="1"/>
</dbReference>
<evidence type="ECO:0000256" key="2">
    <source>
        <dbReference type="ARBA" id="ARBA00023163"/>
    </source>
</evidence>